<sequence>MSSGVILGLQYALIIEFVLHHRFVRMMNFHVPCVF</sequence>
<name>A0ABQ9AE32_9ROSI</name>
<reference evidence="1" key="1">
    <citation type="submission" date="2022-10" db="EMBL/GenBank/DDBJ databases">
        <authorList>
            <person name="Hyden B.L."/>
            <person name="Feng K."/>
            <person name="Yates T."/>
            <person name="Jawdy S."/>
            <person name="Smart L.B."/>
            <person name="Muchero W."/>
        </authorList>
    </citation>
    <scope>NUCLEOTIDE SEQUENCE</scope>
    <source>
        <tissue evidence="1">Shoot tip</tissue>
    </source>
</reference>
<accession>A0ABQ9AE32</accession>
<dbReference type="Proteomes" id="UP001141253">
    <property type="component" value="Chromosome 11"/>
</dbReference>
<evidence type="ECO:0000313" key="1">
    <source>
        <dbReference type="EMBL" id="KAJ6333141.1"/>
    </source>
</evidence>
<dbReference type="EMBL" id="JAPFFI010000021">
    <property type="protein sequence ID" value="KAJ6333141.1"/>
    <property type="molecule type" value="Genomic_DNA"/>
</dbReference>
<organism evidence="1 2">
    <name type="scientific">Salix suchowensis</name>
    <dbReference type="NCBI Taxonomy" id="1278906"/>
    <lineage>
        <taxon>Eukaryota</taxon>
        <taxon>Viridiplantae</taxon>
        <taxon>Streptophyta</taxon>
        <taxon>Embryophyta</taxon>
        <taxon>Tracheophyta</taxon>
        <taxon>Spermatophyta</taxon>
        <taxon>Magnoliopsida</taxon>
        <taxon>eudicotyledons</taxon>
        <taxon>Gunneridae</taxon>
        <taxon>Pentapetalae</taxon>
        <taxon>rosids</taxon>
        <taxon>fabids</taxon>
        <taxon>Malpighiales</taxon>
        <taxon>Salicaceae</taxon>
        <taxon>Saliceae</taxon>
        <taxon>Salix</taxon>
    </lineage>
</organism>
<comment type="caution">
    <text evidence="1">The sequence shown here is derived from an EMBL/GenBank/DDBJ whole genome shotgun (WGS) entry which is preliminary data.</text>
</comment>
<protein>
    <submittedName>
        <fullName evidence="1">Uncharacterized protein</fullName>
    </submittedName>
</protein>
<proteinExistence type="predicted"/>
<gene>
    <name evidence="1" type="ORF">OIU77_009080</name>
</gene>
<reference evidence="1" key="2">
    <citation type="journal article" date="2023" name="Int. J. Mol. Sci.">
        <title>De Novo Assembly and Annotation of 11 Diverse Shrub Willow (Salix) Genomes Reveals Novel Gene Organization in Sex-Linked Regions.</title>
        <authorList>
            <person name="Hyden B."/>
            <person name="Feng K."/>
            <person name="Yates T.B."/>
            <person name="Jawdy S."/>
            <person name="Cereghino C."/>
            <person name="Smart L.B."/>
            <person name="Muchero W."/>
        </authorList>
    </citation>
    <scope>NUCLEOTIDE SEQUENCE</scope>
    <source>
        <tissue evidence="1">Shoot tip</tissue>
    </source>
</reference>
<feature type="non-terminal residue" evidence="1">
    <location>
        <position position="35"/>
    </location>
</feature>
<evidence type="ECO:0000313" key="2">
    <source>
        <dbReference type="Proteomes" id="UP001141253"/>
    </source>
</evidence>
<keyword evidence="2" id="KW-1185">Reference proteome</keyword>